<gene>
    <name evidence="1" type="primary">ORF7683</name>
</gene>
<dbReference type="AlphaFoldDB" id="A0A0B6XZX1"/>
<accession>A0A0B6XZX1</accession>
<proteinExistence type="predicted"/>
<evidence type="ECO:0000313" key="1">
    <source>
        <dbReference type="EMBL" id="CEK49423.1"/>
    </source>
</evidence>
<protein>
    <submittedName>
        <fullName evidence="1">Uncharacterized protein</fullName>
    </submittedName>
</protein>
<dbReference type="EMBL" id="HACG01002558">
    <property type="protein sequence ID" value="CEK49423.1"/>
    <property type="molecule type" value="Transcribed_RNA"/>
</dbReference>
<feature type="non-terminal residue" evidence="1">
    <location>
        <position position="1"/>
    </location>
</feature>
<reference evidence="1" key="1">
    <citation type="submission" date="2014-12" db="EMBL/GenBank/DDBJ databases">
        <title>Insight into the proteome of Arion vulgaris.</title>
        <authorList>
            <person name="Aradska J."/>
            <person name="Bulat T."/>
            <person name="Smidak R."/>
            <person name="Sarate P."/>
            <person name="Gangsoo J."/>
            <person name="Sialana F."/>
            <person name="Bilban M."/>
            <person name="Lubec G."/>
        </authorList>
    </citation>
    <scope>NUCLEOTIDE SEQUENCE</scope>
    <source>
        <tissue evidence="1">Skin</tissue>
    </source>
</reference>
<organism evidence="1">
    <name type="scientific">Arion vulgaris</name>
    <dbReference type="NCBI Taxonomy" id="1028688"/>
    <lineage>
        <taxon>Eukaryota</taxon>
        <taxon>Metazoa</taxon>
        <taxon>Spiralia</taxon>
        <taxon>Lophotrochozoa</taxon>
        <taxon>Mollusca</taxon>
        <taxon>Gastropoda</taxon>
        <taxon>Heterobranchia</taxon>
        <taxon>Euthyneura</taxon>
        <taxon>Panpulmonata</taxon>
        <taxon>Eupulmonata</taxon>
        <taxon>Stylommatophora</taxon>
        <taxon>Helicina</taxon>
        <taxon>Arionoidea</taxon>
        <taxon>Arionidae</taxon>
        <taxon>Arion</taxon>
    </lineage>
</organism>
<sequence>TYGLISLMRSDGDSTTKLRYDKSIEIDCTMKVMLSSDEKIQYSVLQLLGNSMLDVDMTIHNVSVQHLKEFRIKHCINGTENFGVE</sequence>
<name>A0A0B6XZX1_9EUPU</name>